<evidence type="ECO:0000313" key="2">
    <source>
        <dbReference type="Proteomes" id="UP000000707"/>
    </source>
</evidence>
<dbReference type="AlphaFoldDB" id="G3BAW8"/>
<proteinExistence type="predicted"/>
<gene>
    <name evidence="1" type="ORF">CANTEDRAFT_114935</name>
</gene>
<dbReference type="HOGENOM" id="CLU_2960544_0_0_1"/>
<dbReference type="EMBL" id="GL996527">
    <property type="protein sequence ID" value="EGV61473.1"/>
    <property type="molecule type" value="Genomic_DNA"/>
</dbReference>
<evidence type="ECO:0000313" key="1">
    <source>
        <dbReference type="EMBL" id="EGV61473.1"/>
    </source>
</evidence>
<reference evidence="1 2" key="1">
    <citation type="journal article" date="2011" name="Proc. Natl. Acad. Sci. U.S.A.">
        <title>Comparative genomics of xylose-fermenting fungi for enhanced biofuel production.</title>
        <authorList>
            <person name="Wohlbach D.J."/>
            <person name="Kuo A."/>
            <person name="Sato T.K."/>
            <person name="Potts K.M."/>
            <person name="Salamov A.A."/>
            <person name="LaButti K.M."/>
            <person name="Sun H."/>
            <person name="Clum A."/>
            <person name="Pangilinan J.L."/>
            <person name="Lindquist E.A."/>
            <person name="Lucas S."/>
            <person name="Lapidus A."/>
            <person name="Jin M."/>
            <person name="Gunawan C."/>
            <person name="Balan V."/>
            <person name="Dale B.E."/>
            <person name="Jeffries T.W."/>
            <person name="Zinkel R."/>
            <person name="Barry K.W."/>
            <person name="Grigoriev I.V."/>
            <person name="Gasch A.P."/>
        </authorList>
    </citation>
    <scope>NUCLEOTIDE SEQUENCE [LARGE SCALE GENOMIC DNA]</scope>
    <source>
        <strain evidence="2">ATCC 10573 / BCRC 21748 / CBS 615 / JCM 9827 / NBRC 10315 / NRRL Y-1498 / VKM Y-70</strain>
    </source>
</reference>
<protein>
    <submittedName>
        <fullName evidence="1">Uncharacterized protein</fullName>
    </submittedName>
</protein>
<organism evidence="2">
    <name type="scientific">Candida tenuis (strain ATCC 10573 / BCRC 21748 / CBS 615 / JCM 9827 / NBRC 10315 / NRRL Y-1498 / VKM Y-70)</name>
    <name type="common">Yeast</name>
    <name type="synonym">Yamadazyma tenuis</name>
    <dbReference type="NCBI Taxonomy" id="590646"/>
    <lineage>
        <taxon>Eukaryota</taxon>
        <taxon>Fungi</taxon>
        <taxon>Dikarya</taxon>
        <taxon>Ascomycota</taxon>
        <taxon>Saccharomycotina</taxon>
        <taxon>Pichiomycetes</taxon>
        <taxon>Debaryomycetaceae</taxon>
        <taxon>Yamadazyma</taxon>
    </lineage>
</organism>
<accession>G3BAW8</accession>
<keyword evidence="2" id="KW-1185">Reference proteome</keyword>
<dbReference type="Proteomes" id="UP000000707">
    <property type="component" value="Unassembled WGS sequence"/>
</dbReference>
<sequence>MASVLKYARKGLPLYVRASEIERKFIMYATIFKFYWIDSKETHKRAENTVNNAYGVFEP</sequence>
<name>G3BAW8_CANTC</name>